<name>A0A6G7Y319_9ACTN</name>
<dbReference type="InterPro" id="IPR013320">
    <property type="entry name" value="ConA-like_dom_sf"/>
</dbReference>
<feature type="domain" description="Beta-xylosidase C-terminal Concanavalin A-like" evidence="7">
    <location>
        <begin position="308"/>
        <end position="478"/>
    </location>
</feature>
<evidence type="ECO:0000256" key="6">
    <source>
        <dbReference type="RuleBase" id="RU361187"/>
    </source>
</evidence>
<feature type="active site" description="Proton donor" evidence="4">
    <location>
        <position position="184"/>
    </location>
</feature>
<keyword evidence="9" id="KW-1185">Reference proteome</keyword>
<organism evidence="8 9">
    <name type="scientific">Propioniciclava coleopterorum</name>
    <dbReference type="NCBI Taxonomy" id="2714937"/>
    <lineage>
        <taxon>Bacteria</taxon>
        <taxon>Bacillati</taxon>
        <taxon>Actinomycetota</taxon>
        <taxon>Actinomycetes</taxon>
        <taxon>Propionibacteriales</taxon>
        <taxon>Propionibacteriaceae</taxon>
        <taxon>Propioniciclava</taxon>
    </lineage>
</organism>
<evidence type="ECO:0000313" key="8">
    <source>
        <dbReference type="EMBL" id="QIK71173.1"/>
    </source>
</evidence>
<dbReference type="Pfam" id="PF17851">
    <property type="entry name" value="GH43_C2"/>
    <property type="match status" value="1"/>
</dbReference>
<dbReference type="AlphaFoldDB" id="A0A6G7Y319"/>
<dbReference type="InterPro" id="IPR051795">
    <property type="entry name" value="Glycosyl_Hydrlase_43"/>
</dbReference>
<dbReference type="GO" id="GO:0004553">
    <property type="term" value="F:hydrolase activity, hydrolyzing O-glycosyl compounds"/>
    <property type="evidence" value="ECO:0007669"/>
    <property type="project" value="InterPro"/>
</dbReference>
<protein>
    <submittedName>
        <fullName evidence="8">Glycosyl hydrolase 43 family protein</fullName>
    </submittedName>
</protein>
<sequence length="493" mass="53004">MIPYANPILDSDFPDPDVTRFGDSFVLVASSFNRTPGLPILTSDNLVDWSYASHALAAVPPAVGHFDLPRRGGGVWAPSIRTHEGRLVVVYPDPDHGIFVTTAPAPQGPWTEPHLLIPGQGLIDPCPLWDDDGRAYLVFGWARSRAGFKNRLSVVEVDPGLTTPIGPLRTVIDGDAIEGMITVEGPKFYRRDGWYWIFAPAGGVATGHQVVFRSRSVWGPYEHRIVLEQGDSPVNGPHQGGWVTAPDGSDWFVHFQDRGPYGRVVHLQPMGWGADGWPWMGDEGTPVLTWPRGAETRPASAGEPDRADDFTGPLNPAWHWQATPGADWARCAGGVLSLELVPHPTTELRTFPGMLGQSLPGYPCEVEVEVDLDADAPDGSRAGLAVFGHAYAFVGLERRAGATYAIRVSSAELGAETVEEAVACAGPLRVRLVTDAAARVTLGAQGAGAALPEATFQATEAHWIGSDLCLFAQRPIGTPAARASFTGWRLTRI</sequence>
<dbReference type="SUPFAM" id="SSF49899">
    <property type="entry name" value="Concanavalin A-like lectins/glucanases"/>
    <property type="match status" value="1"/>
</dbReference>
<dbReference type="Gene3D" id="2.115.10.20">
    <property type="entry name" value="Glycosyl hydrolase domain, family 43"/>
    <property type="match status" value="1"/>
</dbReference>
<comment type="similarity">
    <text evidence="1 6">Belongs to the glycosyl hydrolase 43 family.</text>
</comment>
<evidence type="ECO:0000256" key="5">
    <source>
        <dbReference type="PIRSR" id="PIRSR606710-2"/>
    </source>
</evidence>
<dbReference type="CDD" id="cd09001">
    <property type="entry name" value="GH43_FsAxh1-like"/>
    <property type="match status" value="1"/>
</dbReference>
<dbReference type="Gene3D" id="2.60.120.200">
    <property type="match status" value="1"/>
</dbReference>
<dbReference type="Pfam" id="PF04616">
    <property type="entry name" value="Glyco_hydro_43"/>
    <property type="match status" value="1"/>
</dbReference>
<dbReference type="InterPro" id="IPR041542">
    <property type="entry name" value="GH43_C2"/>
</dbReference>
<feature type="site" description="Important for catalytic activity, responsible for pKa modulation of the active site Glu and correct orientation of both the proton donor and substrate" evidence="5">
    <location>
        <position position="124"/>
    </location>
</feature>
<gene>
    <name evidence="8" type="ORF">G7070_01320</name>
</gene>
<dbReference type="PANTHER" id="PTHR42812:SF12">
    <property type="entry name" value="BETA-XYLOSIDASE-RELATED"/>
    <property type="match status" value="1"/>
</dbReference>
<evidence type="ECO:0000256" key="3">
    <source>
        <dbReference type="ARBA" id="ARBA00023295"/>
    </source>
</evidence>
<keyword evidence="2 6" id="KW-0378">Hydrolase</keyword>
<dbReference type="InterPro" id="IPR023296">
    <property type="entry name" value="Glyco_hydro_beta-prop_sf"/>
</dbReference>
<dbReference type="KEGG" id="prv:G7070_01320"/>
<dbReference type="SUPFAM" id="SSF75005">
    <property type="entry name" value="Arabinanase/levansucrase/invertase"/>
    <property type="match status" value="1"/>
</dbReference>
<evidence type="ECO:0000256" key="1">
    <source>
        <dbReference type="ARBA" id="ARBA00009865"/>
    </source>
</evidence>
<dbReference type="Proteomes" id="UP000501058">
    <property type="component" value="Chromosome"/>
</dbReference>
<dbReference type="RefSeq" id="WP_166231327.1">
    <property type="nucleotide sequence ID" value="NZ_CP049865.1"/>
</dbReference>
<dbReference type="GO" id="GO:0005975">
    <property type="term" value="P:carbohydrate metabolic process"/>
    <property type="evidence" value="ECO:0007669"/>
    <property type="project" value="InterPro"/>
</dbReference>
<dbReference type="EMBL" id="CP049865">
    <property type="protein sequence ID" value="QIK71173.1"/>
    <property type="molecule type" value="Genomic_DNA"/>
</dbReference>
<dbReference type="PANTHER" id="PTHR42812">
    <property type="entry name" value="BETA-XYLOSIDASE"/>
    <property type="match status" value="1"/>
</dbReference>
<reference evidence="8 9" key="1">
    <citation type="submission" date="2020-03" db="EMBL/GenBank/DDBJ databases">
        <title>Propioniciclava sp. nov., isolated from Hydrophilus acuminatus.</title>
        <authorList>
            <person name="Hyun D.-W."/>
            <person name="Bae J.-W."/>
        </authorList>
    </citation>
    <scope>NUCLEOTIDE SEQUENCE [LARGE SCALE GENOMIC DNA]</scope>
    <source>
        <strain evidence="8 9">HDW11</strain>
    </source>
</reference>
<accession>A0A6G7Y319</accession>
<feature type="active site" description="Proton acceptor" evidence="4">
    <location>
        <position position="15"/>
    </location>
</feature>
<evidence type="ECO:0000256" key="4">
    <source>
        <dbReference type="PIRSR" id="PIRSR606710-1"/>
    </source>
</evidence>
<keyword evidence="3 6" id="KW-0326">Glycosidase</keyword>
<dbReference type="InterPro" id="IPR006710">
    <property type="entry name" value="Glyco_hydro_43"/>
</dbReference>
<proteinExistence type="inferred from homology"/>
<evidence type="ECO:0000259" key="7">
    <source>
        <dbReference type="Pfam" id="PF17851"/>
    </source>
</evidence>
<evidence type="ECO:0000256" key="2">
    <source>
        <dbReference type="ARBA" id="ARBA00022801"/>
    </source>
</evidence>
<evidence type="ECO:0000313" key="9">
    <source>
        <dbReference type="Proteomes" id="UP000501058"/>
    </source>
</evidence>